<dbReference type="InterPro" id="IPR003737">
    <property type="entry name" value="GlcNAc_PI_deacetylase-related"/>
</dbReference>
<protein>
    <recommendedName>
        <fullName evidence="2">PIG-L family deacetylase</fullName>
    </recommendedName>
</protein>
<organism evidence="1">
    <name type="scientific">Caldilineaceae bacterium SB0675_bin_29</name>
    <dbReference type="NCBI Taxonomy" id="2605266"/>
    <lineage>
        <taxon>Bacteria</taxon>
        <taxon>Bacillati</taxon>
        <taxon>Chloroflexota</taxon>
        <taxon>Caldilineae</taxon>
        <taxon>Caldilineales</taxon>
        <taxon>Caldilineaceae</taxon>
    </lineage>
</organism>
<dbReference type="SUPFAM" id="SSF102588">
    <property type="entry name" value="LmbE-like"/>
    <property type="match status" value="1"/>
</dbReference>
<dbReference type="Gene3D" id="3.40.50.10320">
    <property type="entry name" value="LmbE-like"/>
    <property type="match status" value="1"/>
</dbReference>
<name>A0A6B1G4E0_9CHLR</name>
<dbReference type="Pfam" id="PF02585">
    <property type="entry name" value="PIG-L"/>
    <property type="match status" value="1"/>
</dbReference>
<dbReference type="InterPro" id="IPR024078">
    <property type="entry name" value="LmbE-like_dom_sf"/>
</dbReference>
<dbReference type="EMBL" id="VYDA01000588">
    <property type="protein sequence ID" value="MYH63300.1"/>
    <property type="molecule type" value="Genomic_DNA"/>
</dbReference>
<accession>A0A6B1G4E0</accession>
<proteinExistence type="predicted"/>
<gene>
    <name evidence="1" type="ORF">F4148_16615</name>
</gene>
<evidence type="ECO:0000313" key="1">
    <source>
        <dbReference type="EMBL" id="MYH63300.1"/>
    </source>
</evidence>
<dbReference type="AlphaFoldDB" id="A0A6B1G4E0"/>
<evidence type="ECO:0008006" key="2">
    <source>
        <dbReference type="Google" id="ProtNLM"/>
    </source>
</evidence>
<comment type="caution">
    <text evidence="1">The sequence shown here is derived from an EMBL/GenBank/DDBJ whole genome shotgun (WGS) entry which is preliminary data.</text>
</comment>
<sequence>MGERSSHNNQEARPMSESLRILSVGAHPADIFDQSGGTMAHHAARGDYVGCVVLTHGARVHDKVISDEMHHASEVPPADELKSLMAERSDVKAEEARKACNLLGVEDVYFFGADDAVLLVTDEAVRRLARLFRELKPDIILTHFPKEGDGLTNAHAIAGQIVLHAMALASGVYPGDRNPPLSAAQVFFFGPGAAAIPRNVWQSEGGYYNDVFIDITDVVDKKLACLDCLVSQGYGGVYARKRIETSDGAFGMSGGVAYAEGFISLNAETHYYLPVTERAMINARASDHERIEETSYRVPVD</sequence>
<reference evidence="1" key="1">
    <citation type="submission" date="2019-09" db="EMBL/GenBank/DDBJ databases">
        <title>Characterisation of the sponge microbiome using genome-centric metagenomics.</title>
        <authorList>
            <person name="Engelberts J.P."/>
            <person name="Robbins S.J."/>
            <person name="De Goeij J.M."/>
            <person name="Aranda M."/>
            <person name="Bell S.C."/>
            <person name="Webster N.S."/>
        </authorList>
    </citation>
    <scope>NUCLEOTIDE SEQUENCE</scope>
    <source>
        <strain evidence="1">SB0675_bin_29</strain>
    </source>
</reference>